<evidence type="ECO:0000256" key="5">
    <source>
        <dbReference type="SAM" id="Phobius"/>
    </source>
</evidence>
<dbReference type="SMART" id="SM00028">
    <property type="entry name" value="TPR"/>
    <property type="match status" value="8"/>
</dbReference>
<proteinExistence type="predicted"/>
<dbReference type="Pfam" id="PF13374">
    <property type="entry name" value="TPR_10"/>
    <property type="match status" value="1"/>
</dbReference>
<dbReference type="Gene3D" id="1.25.40.10">
    <property type="entry name" value="Tetratricopeptide repeat domain"/>
    <property type="match status" value="2"/>
</dbReference>
<dbReference type="SUPFAM" id="SSF48452">
    <property type="entry name" value="TPR-like"/>
    <property type="match status" value="2"/>
</dbReference>
<feature type="repeat" description="TPR" evidence="3">
    <location>
        <begin position="163"/>
        <end position="196"/>
    </location>
</feature>
<organism evidence="8 9">
    <name type="scientific">Williamwhitmania taraxaci</name>
    <dbReference type="NCBI Taxonomy" id="1640674"/>
    <lineage>
        <taxon>Bacteria</taxon>
        <taxon>Pseudomonadati</taxon>
        <taxon>Bacteroidota</taxon>
        <taxon>Bacteroidia</taxon>
        <taxon>Bacteroidales</taxon>
        <taxon>Williamwhitmaniaceae</taxon>
        <taxon>Williamwhitmania</taxon>
    </lineage>
</organism>
<dbReference type="InterPro" id="IPR001932">
    <property type="entry name" value="PPM-type_phosphatase-like_dom"/>
</dbReference>
<keyword evidence="9" id="KW-1185">Reference proteome</keyword>
<dbReference type="PANTHER" id="PTHR45641">
    <property type="entry name" value="TETRATRICOPEPTIDE REPEAT PROTEIN (AFU_ORTHOLOGUE AFUA_6G03870)"/>
    <property type="match status" value="1"/>
</dbReference>
<dbReference type="SMART" id="SM00331">
    <property type="entry name" value="PP2C_SIG"/>
    <property type="match status" value="1"/>
</dbReference>
<dbReference type="InterPro" id="IPR036457">
    <property type="entry name" value="PPM-type-like_dom_sf"/>
</dbReference>
<dbReference type="AlphaFoldDB" id="A0A1G6MKK0"/>
<feature type="chain" id="PRO_5011735196" evidence="6">
    <location>
        <begin position="23"/>
        <end position="817"/>
    </location>
</feature>
<accession>A0A1G6MKK0</accession>
<sequence>MNQRLPLFLLLLLTLMGGKTHAQPAKVDSLEQVLKLHRTNDTVKVNLLNQIAYSVYTTNADKTRSYATQADKLSDKLHFRKGKAESLRLIGISYANSDEAKALAYFQSALKFSEEADYQIGIIKCLNSIGITFGNRGMDARAIGCYKKAIRIAEAINNPLEKAKCLINISQAYTRQGNTDLAIQGYEKSLMMLEELDEMRLMANCCNSLGYLYSSQGNYPLAIECYQKCLKICEAANDKYGSSACLISIGFIYSSQKNNKKALEFYQRALKIGEAISDKATIAGCLVNIGSIYLDTNNKQALGYLQKALAYSEDLQIIPLQINLLLNIGIFHKKQNEFGKALGFYHSALKLSEAKGIKLTACQSMNQIGLIYFNQKRYTDALSYARKSLAMANELKLLKEQTNLHDLFSGIYAATGNYKEALEHQVLFKALNDSVFNEGNVKRITELEYSYKYEKEKQALVLEQQKKDMIQTAAKRQQRIVMLSFIGAFLLVSLLAIFVYRSYRIKRQSNILLTQQKQEIETKNDDLVQLNEEISAQREEITAQRDEIEAQRDMVVLQRDHMEVQKEKITDSIDYAQHIQQALLPSTAYATANLGEHFILFKPKDVVSGDFYWCTRVNEYLIVTVADCTGHGVPGAFMSMLGISFLNEIVGKKGVVRASEILDQLRKSVIDALQQKWQTGEQKDGMDMALIVINTQTAQLQYAGAQNPLYMVTAGNELRAIKGDNQTVAINNEMKPFTNHEIALSKGDCIYLATDGYHDQFGGPANKKFKRKQLKDLFVSISAKPMADQREILHNALERWRGNGEQIDDVTILGMRI</sequence>
<keyword evidence="5" id="KW-0472">Membrane</keyword>
<evidence type="ECO:0000259" key="7">
    <source>
        <dbReference type="SMART" id="SM00331"/>
    </source>
</evidence>
<feature type="repeat" description="TPR" evidence="3">
    <location>
        <begin position="322"/>
        <end position="355"/>
    </location>
</feature>
<keyword evidence="1" id="KW-0677">Repeat</keyword>
<dbReference type="Pfam" id="PF13424">
    <property type="entry name" value="TPR_12"/>
    <property type="match status" value="1"/>
</dbReference>
<dbReference type="Pfam" id="PF07228">
    <property type="entry name" value="SpoIIE"/>
    <property type="match status" value="1"/>
</dbReference>
<dbReference type="OrthoDB" id="1523128at2"/>
<feature type="transmembrane region" description="Helical" evidence="5">
    <location>
        <begin position="480"/>
        <end position="500"/>
    </location>
</feature>
<keyword evidence="4" id="KW-0175">Coiled coil</keyword>
<dbReference type="RefSeq" id="WP_092438718.1">
    <property type="nucleotide sequence ID" value="NZ_FMYP01000036.1"/>
</dbReference>
<dbReference type="InterPro" id="IPR011990">
    <property type="entry name" value="TPR-like_helical_dom_sf"/>
</dbReference>
<feature type="repeat" description="TPR" evidence="3">
    <location>
        <begin position="243"/>
        <end position="276"/>
    </location>
</feature>
<name>A0A1G6MKK0_9BACT</name>
<dbReference type="STRING" id="1640674.SAMN05216323_103627"/>
<feature type="domain" description="PPM-type phosphatase" evidence="7">
    <location>
        <begin position="592"/>
        <end position="817"/>
    </location>
</feature>
<feature type="repeat" description="TPR" evidence="3">
    <location>
        <begin position="203"/>
        <end position="236"/>
    </location>
</feature>
<feature type="signal peptide" evidence="6">
    <location>
        <begin position="1"/>
        <end position="22"/>
    </location>
</feature>
<dbReference type="InterPro" id="IPR019734">
    <property type="entry name" value="TPR_rpt"/>
</dbReference>
<dbReference type="PROSITE" id="PS50005">
    <property type="entry name" value="TPR"/>
    <property type="match status" value="4"/>
</dbReference>
<evidence type="ECO:0000256" key="4">
    <source>
        <dbReference type="SAM" id="Coils"/>
    </source>
</evidence>
<protein>
    <submittedName>
        <fullName evidence="8">Serine phosphatase RsbU, regulator of sigma subunit</fullName>
    </submittedName>
</protein>
<reference evidence="8 9" key="1">
    <citation type="submission" date="2016-09" db="EMBL/GenBank/DDBJ databases">
        <authorList>
            <person name="Capua I."/>
            <person name="De Benedictis P."/>
            <person name="Joannis T."/>
            <person name="Lombin L.H."/>
            <person name="Cattoli G."/>
        </authorList>
    </citation>
    <scope>NUCLEOTIDE SEQUENCE [LARGE SCALE GENOMIC DNA]</scope>
    <source>
        <strain evidence="8 9">A7P-90m</strain>
    </source>
</reference>
<gene>
    <name evidence="8" type="ORF">SAMN05216323_103627</name>
</gene>
<dbReference type="Gene3D" id="3.60.40.10">
    <property type="entry name" value="PPM-type phosphatase domain"/>
    <property type="match status" value="1"/>
</dbReference>
<keyword evidence="6" id="KW-0732">Signal</keyword>
<keyword evidence="2 3" id="KW-0802">TPR repeat</keyword>
<evidence type="ECO:0000256" key="3">
    <source>
        <dbReference type="PROSITE-ProRule" id="PRU00339"/>
    </source>
</evidence>
<dbReference type="Proteomes" id="UP000199452">
    <property type="component" value="Unassembled WGS sequence"/>
</dbReference>
<evidence type="ECO:0000313" key="9">
    <source>
        <dbReference type="Proteomes" id="UP000199452"/>
    </source>
</evidence>
<evidence type="ECO:0000313" key="8">
    <source>
        <dbReference type="EMBL" id="SDC55485.1"/>
    </source>
</evidence>
<evidence type="ECO:0000256" key="1">
    <source>
        <dbReference type="ARBA" id="ARBA00022737"/>
    </source>
</evidence>
<keyword evidence="5" id="KW-0812">Transmembrane</keyword>
<keyword evidence="5" id="KW-1133">Transmembrane helix</keyword>
<evidence type="ECO:0000256" key="6">
    <source>
        <dbReference type="SAM" id="SignalP"/>
    </source>
</evidence>
<dbReference type="EMBL" id="FMYP01000036">
    <property type="protein sequence ID" value="SDC55485.1"/>
    <property type="molecule type" value="Genomic_DNA"/>
</dbReference>
<dbReference type="PANTHER" id="PTHR45641:SF19">
    <property type="entry name" value="NEPHROCYSTIN-3"/>
    <property type="match status" value="1"/>
</dbReference>
<evidence type="ECO:0000256" key="2">
    <source>
        <dbReference type="ARBA" id="ARBA00022803"/>
    </source>
</evidence>
<feature type="coiled-coil region" evidence="4">
    <location>
        <begin position="513"/>
        <end position="554"/>
    </location>
</feature>